<dbReference type="InterPro" id="IPR008271">
    <property type="entry name" value="Ser/Thr_kinase_AS"/>
</dbReference>
<dbReference type="InterPro" id="IPR000719">
    <property type="entry name" value="Prot_kinase_dom"/>
</dbReference>
<comment type="catalytic activity">
    <reaction evidence="8">
        <text>L-seryl-[protein] + ATP = O-phospho-L-seryl-[protein] + ADP + H(+)</text>
        <dbReference type="Rhea" id="RHEA:17989"/>
        <dbReference type="Rhea" id="RHEA-COMP:9863"/>
        <dbReference type="Rhea" id="RHEA-COMP:11604"/>
        <dbReference type="ChEBI" id="CHEBI:15378"/>
        <dbReference type="ChEBI" id="CHEBI:29999"/>
        <dbReference type="ChEBI" id="CHEBI:30616"/>
        <dbReference type="ChEBI" id="CHEBI:83421"/>
        <dbReference type="ChEBI" id="CHEBI:456216"/>
        <dbReference type="EC" id="2.7.11.1"/>
    </reaction>
</comment>
<keyword evidence="2" id="KW-0723">Serine/threonine-protein kinase</keyword>
<evidence type="ECO:0000256" key="10">
    <source>
        <dbReference type="SAM" id="MobiDB-lite"/>
    </source>
</evidence>
<feature type="transmembrane region" description="Helical" evidence="11">
    <location>
        <begin position="328"/>
        <end position="350"/>
    </location>
</feature>
<dbReference type="Gene3D" id="1.10.510.10">
    <property type="entry name" value="Transferase(Phosphotransferase) domain 1"/>
    <property type="match status" value="1"/>
</dbReference>
<dbReference type="CDD" id="cd06577">
    <property type="entry name" value="PASTA_pknB"/>
    <property type="match status" value="3"/>
</dbReference>
<evidence type="ECO:0000256" key="5">
    <source>
        <dbReference type="ARBA" id="ARBA00022777"/>
    </source>
</evidence>
<evidence type="ECO:0000256" key="2">
    <source>
        <dbReference type="ARBA" id="ARBA00022527"/>
    </source>
</evidence>
<evidence type="ECO:0000256" key="11">
    <source>
        <dbReference type="SAM" id="Phobius"/>
    </source>
</evidence>
<keyword evidence="11" id="KW-1133">Transmembrane helix</keyword>
<organism evidence="14 15">
    <name type="scientific">Clostridium tetanomorphum</name>
    <dbReference type="NCBI Taxonomy" id="1553"/>
    <lineage>
        <taxon>Bacteria</taxon>
        <taxon>Bacillati</taxon>
        <taxon>Bacillota</taxon>
        <taxon>Clostridia</taxon>
        <taxon>Eubacteriales</taxon>
        <taxon>Clostridiaceae</taxon>
        <taxon>Clostridium</taxon>
    </lineage>
</organism>
<sequence length="618" mass="68978">MIGTLLGNRYELLEKIGEGGMAEVYKAKCHLLNRYVAVKILKEEFSKDAQFVEKFKREATAAASISDNNIVNIYDVGSQDGINYIVMEYVKGKTLKEVIREKGKLEIDDAVDVAIQIAKALQCAHRNNIIHRDIKPHNILVTENGLVKVTDFGIAKATNSVTITNTSKVMGSAHYFSPEQAKGSFVDCRTDIYSLGIVMYEMVTGKVPYDAESPVSVALKHIQEQVIPPKNLNPSLSNSFNNIILKSIEKEPIRRYQNTDELLLDLNKIKNNENVNINFSHLDDDRTRVMDAVKVNDRLNNKSFDEEDYEEDDEEDVKNPMDKRKKNIIVFITAVILFLAVGSASGYVIYNKFLNPSASAKSVVVPDIIGATKEEATKRLEEKKLIFQMGGTEENDKPEGTVISCFPNVGTSVKQNSEIRVILSSGKEKTPVPDLKEIDLEVAKQILSKYNLKIGNDIKYEYNDNVPKNSIISQNPNKGDKVEEGSTIYVVVSKGPEIKYSTVPSLNGKTLEEARTLLANSNLKLGAQKTANTKDKTLDGKIFEQNIEALTQVKEGTTVNITYYVYKEEENPNPDENIDKNGDNGNNTENNNENNSENNNSGNNDQNNNDSNKNKGNR</sequence>
<keyword evidence="15" id="KW-1185">Reference proteome</keyword>
<dbReference type="SMART" id="SM00220">
    <property type="entry name" value="S_TKc"/>
    <property type="match status" value="1"/>
</dbReference>
<dbReference type="Pfam" id="PF03793">
    <property type="entry name" value="PASTA"/>
    <property type="match status" value="3"/>
</dbReference>
<keyword evidence="3" id="KW-0808">Transferase</keyword>
<dbReference type="InterPro" id="IPR011009">
    <property type="entry name" value="Kinase-like_dom_sf"/>
</dbReference>
<dbReference type="InterPro" id="IPR017441">
    <property type="entry name" value="Protein_kinase_ATP_BS"/>
</dbReference>
<evidence type="ECO:0000259" key="13">
    <source>
        <dbReference type="PROSITE" id="PS51178"/>
    </source>
</evidence>
<feature type="domain" description="PASTA" evidence="13">
    <location>
        <begin position="359"/>
        <end position="425"/>
    </location>
</feature>
<dbReference type="GO" id="GO:0005524">
    <property type="term" value="F:ATP binding"/>
    <property type="evidence" value="ECO:0007669"/>
    <property type="project" value="UniProtKB-UniRule"/>
</dbReference>
<dbReference type="SMART" id="SM00740">
    <property type="entry name" value="PASTA"/>
    <property type="match status" value="3"/>
</dbReference>
<feature type="region of interest" description="Disordered" evidence="10">
    <location>
        <begin position="568"/>
        <end position="618"/>
    </location>
</feature>
<dbReference type="EC" id="2.7.11.1" evidence="1"/>
<comment type="caution">
    <text evidence="14">The sequence shown here is derived from an EMBL/GenBank/DDBJ whole genome shotgun (WGS) entry which is preliminary data.</text>
</comment>
<dbReference type="RefSeq" id="WP_173680265.1">
    <property type="nucleotide sequence ID" value="NZ_JAAZWO010000019.1"/>
</dbReference>
<feature type="compositionally biased region" description="Low complexity" evidence="10">
    <location>
        <begin position="583"/>
        <end position="611"/>
    </location>
</feature>
<dbReference type="Proteomes" id="UP000563151">
    <property type="component" value="Unassembled WGS sequence"/>
</dbReference>
<evidence type="ECO:0000259" key="12">
    <source>
        <dbReference type="PROSITE" id="PS50011"/>
    </source>
</evidence>
<evidence type="ECO:0000256" key="3">
    <source>
        <dbReference type="ARBA" id="ARBA00022679"/>
    </source>
</evidence>
<dbReference type="EMBL" id="JAAZWO010000019">
    <property type="protein sequence ID" value="MBC2398862.1"/>
    <property type="molecule type" value="Genomic_DNA"/>
</dbReference>
<feature type="binding site" evidence="9">
    <location>
        <position position="39"/>
    </location>
    <ligand>
        <name>ATP</name>
        <dbReference type="ChEBI" id="CHEBI:30616"/>
    </ligand>
</feature>
<name>A0A923J175_CLOTT</name>
<evidence type="ECO:0000256" key="7">
    <source>
        <dbReference type="ARBA" id="ARBA00047899"/>
    </source>
</evidence>
<dbReference type="PROSITE" id="PS00107">
    <property type="entry name" value="PROTEIN_KINASE_ATP"/>
    <property type="match status" value="1"/>
</dbReference>
<feature type="domain" description="Protein kinase" evidence="12">
    <location>
        <begin position="10"/>
        <end position="275"/>
    </location>
</feature>
<keyword evidence="11" id="KW-0812">Transmembrane</keyword>
<dbReference type="Gene3D" id="3.30.200.20">
    <property type="entry name" value="Phosphorylase Kinase, domain 1"/>
    <property type="match status" value="1"/>
</dbReference>
<evidence type="ECO:0000313" key="14">
    <source>
        <dbReference type="EMBL" id="MBC2398862.1"/>
    </source>
</evidence>
<comment type="catalytic activity">
    <reaction evidence="7">
        <text>L-threonyl-[protein] + ATP = O-phospho-L-threonyl-[protein] + ADP + H(+)</text>
        <dbReference type="Rhea" id="RHEA:46608"/>
        <dbReference type="Rhea" id="RHEA-COMP:11060"/>
        <dbReference type="Rhea" id="RHEA-COMP:11605"/>
        <dbReference type="ChEBI" id="CHEBI:15378"/>
        <dbReference type="ChEBI" id="CHEBI:30013"/>
        <dbReference type="ChEBI" id="CHEBI:30616"/>
        <dbReference type="ChEBI" id="CHEBI:61977"/>
        <dbReference type="ChEBI" id="CHEBI:456216"/>
        <dbReference type="EC" id="2.7.11.1"/>
    </reaction>
</comment>
<evidence type="ECO:0000256" key="1">
    <source>
        <dbReference type="ARBA" id="ARBA00012513"/>
    </source>
</evidence>
<gene>
    <name evidence="14" type="primary">pknB</name>
    <name evidence="14" type="ORF">HGG79_13930</name>
</gene>
<dbReference type="PANTHER" id="PTHR43289:SF34">
    <property type="entry name" value="SERINE_THREONINE-PROTEIN KINASE YBDM-RELATED"/>
    <property type="match status" value="1"/>
</dbReference>
<dbReference type="Pfam" id="PF00069">
    <property type="entry name" value="Pkinase"/>
    <property type="match status" value="1"/>
</dbReference>
<evidence type="ECO:0000256" key="9">
    <source>
        <dbReference type="PROSITE-ProRule" id="PRU10141"/>
    </source>
</evidence>
<dbReference type="NCBIfam" id="NF033483">
    <property type="entry name" value="PknB_PASTA_kin"/>
    <property type="match status" value="1"/>
</dbReference>
<feature type="domain" description="PASTA" evidence="13">
    <location>
        <begin position="495"/>
        <end position="565"/>
    </location>
</feature>
<keyword evidence="6 9" id="KW-0067">ATP-binding</keyword>
<keyword evidence="11" id="KW-0472">Membrane</keyword>
<dbReference type="FunFam" id="3.30.200.20:FF:000035">
    <property type="entry name" value="Serine/threonine protein kinase Stk1"/>
    <property type="match status" value="1"/>
</dbReference>
<dbReference type="PROSITE" id="PS51178">
    <property type="entry name" value="PASTA"/>
    <property type="match status" value="3"/>
</dbReference>
<keyword evidence="5 14" id="KW-0418">Kinase</keyword>
<dbReference type="AlphaFoldDB" id="A0A923J175"/>
<reference evidence="14 15" key="1">
    <citation type="submission" date="2020-04" db="EMBL/GenBank/DDBJ databases">
        <title>Genomic insights into acetone-butanol-ethanol (ABE) fermentation by sequencing solventogenic clostridia strains.</title>
        <authorList>
            <person name="Brown S."/>
        </authorList>
    </citation>
    <scope>NUCLEOTIDE SEQUENCE [LARGE SCALE GENOMIC DNA]</scope>
    <source>
        <strain evidence="14 15">DJ011</strain>
    </source>
</reference>
<dbReference type="FunFam" id="1.10.510.10:FF:000021">
    <property type="entry name" value="Serine/threonine protein kinase"/>
    <property type="match status" value="1"/>
</dbReference>
<dbReference type="SUPFAM" id="SSF54184">
    <property type="entry name" value="Penicillin-binding protein 2x (pbp-2x), c-terminal domain"/>
    <property type="match status" value="1"/>
</dbReference>
<dbReference type="PROSITE" id="PS50011">
    <property type="entry name" value="PROTEIN_KINASE_DOM"/>
    <property type="match status" value="1"/>
</dbReference>
<evidence type="ECO:0000313" key="15">
    <source>
        <dbReference type="Proteomes" id="UP000563151"/>
    </source>
</evidence>
<accession>A0A923J175</accession>
<dbReference type="SUPFAM" id="SSF56112">
    <property type="entry name" value="Protein kinase-like (PK-like)"/>
    <property type="match status" value="1"/>
</dbReference>
<evidence type="ECO:0000256" key="6">
    <source>
        <dbReference type="ARBA" id="ARBA00022840"/>
    </source>
</evidence>
<dbReference type="Gene3D" id="3.30.10.20">
    <property type="match status" value="3"/>
</dbReference>
<dbReference type="PROSITE" id="PS00108">
    <property type="entry name" value="PROTEIN_KINASE_ST"/>
    <property type="match status" value="1"/>
</dbReference>
<evidence type="ECO:0000256" key="8">
    <source>
        <dbReference type="ARBA" id="ARBA00048679"/>
    </source>
</evidence>
<feature type="domain" description="PASTA" evidence="13">
    <location>
        <begin position="426"/>
        <end position="494"/>
    </location>
</feature>
<protein>
    <recommendedName>
        <fullName evidence="1">non-specific serine/threonine protein kinase</fullName>
        <ecNumber evidence="1">2.7.11.1</ecNumber>
    </recommendedName>
</protein>
<dbReference type="PANTHER" id="PTHR43289">
    <property type="entry name" value="MITOGEN-ACTIVATED PROTEIN KINASE KINASE KINASE 20-RELATED"/>
    <property type="match status" value="1"/>
</dbReference>
<dbReference type="InterPro" id="IPR005543">
    <property type="entry name" value="PASTA_dom"/>
</dbReference>
<dbReference type="CDD" id="cd14014">
    <property type="entry name" value="STKc_PknB_like"/>
    <property type="match status" value="1"/>
</dbReference>
<dbReference type="GO" id="GO:0004674">
    <property type="term" value="F:protein serine/threonine kinase activity"/>
    <property type="evidence" value="ECO:0007669"/>
    <property type="project" value="UniProtKB-KW"/>
</dbReference>
<proteinExistence type="predicted"/>
<evidence type="ECO:0000256" key="4">
    <source>
        <dbReference type="ARBA" id="ARBA00022741"/>
    </source>
</evidence>
<keyword evidence="4 9" id="KW-0547">Nucleotide-binding</keyword>